<evidence type="ECO:0008006" key="7">
    <source>
        <dbReference type="Google" id="ProtNLM"/>
    </source>
</evidence>
<comment type="caution">
    <text evidence="5">The sequence shown here is derived from an EMBL/GenBank/DDBJ whole genome shotgun (WGS) entry which is preliminary data.</text>
</comment>
<proteinExistence type="predicted"/>
<evidence type="ECO:0000313" key="6">
    <source>
        <dbReference type="Proteomes" id="UP001596523"/>
    </source>
</evidence>
<dbReference type="InterPro" id="IPR041916">
    <property type="entry name" value="Anti_sigma_zinc_sf"/>
</dbReference>
<keyword evidence="6" id="KW-1185">Reference proteome</keyword>
<evidence type="ECO:0000256" key="2">
    <source>
        <dbReference type="ARBA" id="ARBA00023163"/>
    </source>
</evidence>
<dbReference type="EMBL" id="JBHTCF010000006">
    <property type="protein sequence ID" value="MFC7305954.1"/>
    <property type="molecule type" value="Genomic_DNA"/>
</dbReference>
<evidence type="ECO:0000256" key="1">
    <source>
        <dbReference type="ARBA" id="ARBA00023015"/>
    </source>
</evidence>
<keyword evidence="4" id="KW-0812">Transmembrane</keyword>
<gene>
    <name evidence="5" type="ORF">ACFQVC_17225</name>
</gene>
<feature type="compositionally biased region" description="Basic and acidic residues" evidence="3">
    <location>
        <begin position="118"/>
        <end position="130"/>
    </location>
</feature>
<keyword evidence="1" id="KW-0805">Transcription regulation</keyword>
<feature type="region of interest" description="Disordered" evidence="3">
    <location>
        <begin position="90"/>
        <end position="173"/>
    </location>
</feature>
<reference evidence="6" key="1">
    <citation type="journal article" date="2019" name="Int. J. Syst. Evol. Microbiol.">
        <title>The Global Catalogue of Microorganisms (GCM) 10K type strain sequencing project: providing services to taxonomists for standard genome sequencing and annotation.</title>
        <authorList>
            <consortium name="The Broad Institute Genomics Platform"/>
            <consortium name="The Broad Institute Genome Sequencing Center for Infectious Disease"/>
            <person name="Wu L."/>
            <person name="Ma J."/>
        </authorList>
    </citation>
    <scope>NUCLEOTIDE SEQUENCE [LARGE SCALE GENOMIC DNA]</scope>
    <source>
        <strain evidence="6">SYNS20</strain>
    </source>
</reference>
<evidence type="ECO:0000256" key="4">
    <source>
        <dbReference type="SAM" id="Phobius"/>
    </source>
</evidence>
<feature type="compositionally biased region" description="Low complexity" evidence="3">
    <location>
        <begin position="90"/>
        <end position="109"/>
    </location>
</feature>
<name>A0ABW2JJY4_9ACTN</name>
<dbReference type="Proteomes" id="UP001596523">
    <property type="component" value="Unassembled WGS sequence"/>
</dbReference>
<dbReference type="Gene3D" id="1.10.10.1320">
    <property type="entry name" value="Anti-sigma factor, zinc-finger domain"/>
    <property type="match status" value="1"/>
</dbReference>
<dbReference type="RefSeq" id="WP_381831311.1">
    <property type="nucleotide sequence ID" value="NZ_JBHTCF010000006.1"/>
</dbReference>
<keyword evidence="4" id="KW-0472">Membrane</keyword>
<evidence type="ECO:0000313" key="5">
    <source>
        <dbReference type="EMBL" id="MFC7305954.1"/>
    </source>
</evidence>
<protein>
    <recommendedName>
        <fullName evidence="7">Zinc-finger domain-containing protein</fullName>
    </recommendedName>
</protein>
<sequence length="344" mass="35512">MTSTTGAAEHPEVSEISDLTEGLLSPARTTDVRRHLDGCELCSEVHDSLTEIRDLLGTLPGPPRMPADVAGRIDAALAAEALLDATAPEARGSVNPAASVSTPTSVSTPEPLSAPGRDGVETPREAETPRETQLPVSRETQPTSTSSGAVDRPSGHPRAATGPGRRSSATRRRRRGIATAALGAFATVAAIGLGVLLLRPDGGSQGDTPQASDKADPRVFSESALDDQVASLLTKKNDAAPDGESSKPSLSAETSPPTPKHTRLRDPGDAGPKVPQCVKLGIGRDTLPIAAKEGIYKGVAAYLVVLPDARDASRVTAYVVDSTCDGKASASKGEVLLTRSYPRG</sequence>
<feature type="compositionally biased region" description="Polar residues" evidence="3">
    <location>
        <begin position="246"/>
        <end position="255"/>
    </location>
</feature>
<feature type="region of interest" description="Disordered" evidence="3">
    <location>
        <begin position="1"/>
        <end position="25"/>
    </location>
</feature>
<accession>A0ABW2JJY4</accession>
<feature type="transmembrane region" description="Helical" evidence="4">
    <location>
        <begin position="176"/>
        <end position="198"/>
    </location>
</feature>
<evidence type="ECO:0000256" key="3">
    <source>
        <dbReference type="SAM" id="MobiDB-lite"/>
    </source>
</evidence>
<keyword evidence="4" id="KW-1133">Transmembrane helix</keyword>
<feature type="region of interest" description="Disordered" evidence="3">
    <location>
        <begin position="236"/>
        <end position="273"/>
    </location>
</feature>
<organism evidence="5 6">
    <name type="scientific">Streptomyces monticola</name>
    <dbReference type="NCBI Taxonomy" id="2666263"/>
    <lineage>
        <taxon>Bacteria</taxon>
        <taxon>Bacillati</taxon>
        <taxon>Actinomycetota</taxon>
        <taxon>Actinomycetes</taxon>
        <taxon>Kitasatosporales</taxon>
        <taxon>Streptomycetaceae</taxon>
        <taxon>Streptomyces</taxon>
    </lineage>
</organism>
<feature type="compositionally biased region" description="Polar residues" evidence="3">
    <location>
        <begin position="134"/>
        <end position="148"/>
    </location>
</feature>
<keyword evidence="2" id="KW-0804">Transcription</keyword>